<sequence length="110" mass="12529">MYCTNCGADLEKTDKFCFHCGIAQRERVIADRQRLLEPSVYTPQGQIVSDEELELFIGKNAASYLNKWRQASHWNWPPLYLDKIGCCTEACTCTSSSTCSLRQRSLGSQR</sequence>
<feature type="domain" description="Zinc-ribbon" evidence="1">
    <location>
        <begin position="2"/>
        <end position="21"/>
    </location>
</feature>
<evidence type="ECO:0000259" key="1">
    <source>
        <dbReference type="Pfam" id="PF13240"/>
    </source>
</evidence>
<dbReference type="EMBL" id="CP034346">
    <property type="protein sequence ID" value="AZS13488.1"/>
    <property type="molecule type" value="Genomic_DNA"/>
</dbReference>
<dbReference type="KEGG" id="plut:EI981_02695"/>
<dbReference type="OrthoDB" id="6691119at2"/>
<gene>
    <name evidence="2" type="ORF">EI981_02695</name>
</gene>
<evidence type="ECO:0000313" key="3">
    <source>
        <dbReference type="Proteomes" id="UP000270678"/>
    </source>
</evidence>
<keyword evidence="3" id="KW-1185">Reference proteome</keyword>
<proteinExistence type="predicted"/>
<dbReference type="AlphaFoldDB" id="A0A3Q9I654"/>
<dbReference type="Proteomes" id="UP000270678">
    <property type="component" value="Chromosome"/>
</dbReference>
<evidence type="ECO:0000313" key="2">
    <source>
        <dbReference type="EMBL" id="AZS13488.1"/>
    </source>
</evidence>
<dbReference type="InterPro" id="IPR026870">
    <property type="entry name" value="Zinc_ribbon_dom"/>
</dbReference>
<reference evidence="3" key="1">
    <citation type="submission" date="2018-12" db="EMBL/GenBank/DDBJ databases">
        <title>Complete genome sequence of Paenibacillus sp. MBLB1234.</title>
        <authorList>
            <person name="Nam Y.-D."/>
            <person name="Kang J."/>
            <person name="Chung W.-H."/>
            <person name="Park Y.S."/>
        </authorList>
    </citation>
    <scope>NUCLEOTIDE SEQUENCE [LARGE SCALE GENOMIC DNA]</scope>
    <source>
        <strain evidence="3">MBLB1234</strain>
    </source>
</reference>
<organism evidence="2 3">
    <name type="scientific">Paenibacillus lutimineralis</name>
    <dbReference type="NCBI Taxonomy" id="2707005"/>
    <lineage>
        <taxon>Bacteria</taxon>
        <taxon>Bacillati</taxon>
        <taxon>Bacillota</taxon>
        <taxon>Bacilli</taxon>
        <taxon>Bacillales</taxon>
        <taxon>Paenibacillaceae</taxon>
        <taxon>Paenibacillus</taxon>
    </lineage>
</organism>
<accession>A0A3Q9I654</accession>
<dbReference type="Pfam" id="PF13240">
    <property type="entry name" value="Zn_Ribbon_1"/>
    <property type="match status" value="1"/>
</dbReference>
<protein>
    <submittedName>
        <fullName evidence="2">Zinc ribbon domain-containing protein</fullName>
    </submittedName>
</protein>
<name>A0A3Q9I654_9BACL</name>